<protein>
    <submittedName>
        <fullName evidence="1">Uncharacterized protein</fullName>
    </submittedName>
</protein>
<name>A0AA39NUA4_9AGAR</name>
<dbReference type="Proteomes" id="UP001175227">
    <property type="component" value="Unassembled WGS sequence"/>
</dbReference>
<accession>A0AA39NUA4</accession>
<dbReference type="AlphaFoldDB" id="A0AA39NUA4"/>
<keyword evidence="2" id="KW-1185">Reference proteome</keyword>
<organism evidence="1 2">
    <name type="scientific">Armillaria novae-zelandiae</name>
    <dbReference type="NCBI Taxonomy" id="153914"/>
    <lineage>
        <taxon>Eukaryota</taxon>
        <taxon>Fungi</taxon>
        <taxon>Dikarya</taxon>
        <taxon>Basidiomycota</taxon>
        <taxon>Agaricomycotina</taxon>
        <taxon>Agaricomycetes</taxon>
        <taxon>Agaricomycetidae</taxon>
        <taxon>Agaricales</taxon>
        <taxon>Marasmiineae</taxon>
        <taxon>Physalacriaceae</taxon>
        <taxon>Armillaria</taxon>
    </lineage>
</organism>
<reference evidence="1" key="1">
    <citation type="submission" date="2023-06" db="EMBL/GenBank/DDBJ databases">
        <authorList>
            <consortium name="Lawrence Berkeley National Laboratory"/>
            <person name="Ahrendt S."/>
            <person name="Sahu N."/>
            <person name="Indic B."/>
            <person name="Wong-Bajracharya J."/>
            <person name="Merenyi Z."/>
            <person name="Ke H.-M."/>
            <person name="Monk M."/>
            <person name="Kocsube S."/>
            <person name="Drula E."/>
            <person name="Lipzen A."/>
            <person name="Balint B."/>
            <person name="Henrissat B."/>
            <person name="Andreopoulos B."/>
            <person name="Martin F.M."/>
            <person name="Harder C.B."/>
            <person name="Rigling D."/>
            <person name="Ford K.L."/>
            <person name="Foster G.D."/>
            <person name="Pangilinan J."/>
            <person name="Papanicolaou A."/>
            <person name="Barry K."/>
            <person name="LaButti K."/>
            <person name="Viragh M."/>
            <person name="Koriabine M."/>
            <person name="Yan M."/>
            <person name="Riley R."/>
            <person name="Champramary S."/>
            <person name="Plett K.L."/>
            <person name="Tsai I.J."/>
            <person name="Slot J."/>
            <person name="Sipos G."/>
            <person name="Plett J."/>
            <person name="Nagy L.G."/>
            <person name="Grigoriev I.V."/>
        </authorList>
    </citation>
    <scope>NUCLEOTIDE SEQUENCE</scope>
    <source>
        <strain evidence="1">ICMP 16352</strain>
    </source>
</reference>
<proteinExistence type="predicted"/>
<evidence type="ECO:0000313" key="2">
    <source>
        <dbReference type="Proteomes" id="UP001175227"/>
    </source>
</evidence>
<evidence type="ECO:0000313" key="1">
    <source>
        <dbReference type="EMBL" id="KAK0471997.1"/>
    </source>
</evidence>
<comment type="caution">
    <text evidence="1">The sequence shown here is derived from an EMBL/GenBank/DDBJ whole genome shotgun (WGS) entry which is preliminary data.</text>
</comment>
<gene>
    <name evidence="1" type="ORF">IW261DRAFT_1424607</name>
</gene>
<sequence>MALKSIRMRRYWCMGDCMDIRGAKEIGQAVSILPPPPQEPTSYSGSFSNGFHSRGAKRPQVARYVRWLWKGEFAVPVSYDCYQQEVPVSLKGQSKVSPTGGEMPVHNQHLTKEWCRSGEGLGWVNAVAEDSVHLRQVPWHSALRATRTVEDLETAGWWYYEAIRQHQGHISFLRRHPGDERTASCSNDLEGACRRGKEPPLRKIGLCTWAAYALHDGDASQSRIYAQESYEKRRWWLTLKALNSLHLPRPLRDPSIARSRVTCVLAVLLVTNTRRHNCDENEGRHGKESEIWFAGRMDELYFAYLAPPSHFTYMDTHKCFLRVQATVAVSELIPDSSATAQPSFYALDFDGHRRASIEQSVLSIVVLLVTKMPQRKARRKDRVVKNCLEDIVIGIENLMYAISDPQCVSFGCYRHWGSRVQTVYPCTAIHENAPKEICREKTATSGPETRLDNKEARYGNDEKWTLV</sequence>
<dbReference type="EMBL" id="JAUEPR010000044">
    <property type="protein sequence ID" value="KAK0471997.1"/>
    <property type="molecule type" value="Genomic_DNA"/>
</dbReference>